<dbReference type="PROSITE" id="PS51826">
    <property type="entry name" value="PSBD"/>
    <property type="match status" value="1"/>
</dbReference>
<dbReference type="Proteomes" id="UP000092578">
    <property type="component" value="Unassembled WGS sequence"/>
</dbReference>
<dbReference type="RefSeq" id="WP_176713637.1">
    <property type="nucleotide sequence ID" value="NZ_MAYT01000005.1"/>
</dbReference>
<evidence type="ECO:0000313" key="10">
    <source>
        <dbReference type="Proteomes" id="UP000092578"/>
    </source>
</evidence>
<reference evidence="10" key="1">
    <citation type="submission" date="2016-05" db="EMBL/GenBank/DDBJ databases">
        <authorList>
            <person name="Liu B."/>
            <person name="Wang J."/>
            <person name="Zhu Y."/>
            <person name="Liu G."/>
            <person name="Chen Q."/>
            <person name="Chen Z."/>
            <person name="Lan J."/>
            <person name="Che J."/>
            <person name="Ge C."/>
            <person name="Shi H."/>
            <person name="Pan Z."/>
            <person name="Liu X."/>
        </authorList>
    </citation>
    <scope>NUCLEOTIDE SEQUENCE [LARGE SCALE GENOMIC DNA]</scope>
    <source>
        <strain evidence="10">FJAT-27215</strain>
    </source>
</reference>
<accession>A0A1B9B6W5</accession>
<sequence>MIEVKLHDIGEGMTEGDVLTYLVKKGDPVDVDQPLVEVQTEKMVAELTSPVTGIVKDILIDTGKTIAVGTTVMTVEAKENANPFSHNESMKESAPAAETIIQTDKTHLMEKPKHNRIADRVKAAPYTRKIARQHQVDLKLVKGTGRGGRITVEDVYRFIENRDNTGLDPSAAANLVIDSQTPIEKRPEAEQTDVIPFKGRRKQIAIKMAKSLYTIPHVSHFEEIDMTNLLDYRKELKALNVNISAVAFFLKALALSLKDYPVFNAKLDEEKEVIKLEKEVHMGLATDSDEGLIVPVLRNVEKKSLRTIHDEMKELTKKAQENRLTVKEMTGSTFTISNVGPMGSIGATPIINFPETGLMAFHKTKKMPVVNEQDEIVIRSMMNVTLAFDHRVADGGTAVAFTNRFKSLIENPKLLTLELV</sequence>
<evidence type="ECO:0000256" key="1">
    <source>
        <dbReference type="ARBA" id="ARBA00001938"/>
    </source>
</evidence>
<comment type="caution">
    <text evidence="9">The sequence shown here is derived from an EMBL/GenBank/DDBJ whole genome shotgun (WGS) entry which is preliminary data.</text>
</comment>
<dbReference type="AlphaFoldDB" id="A0A1B9B6W5"/>
<keyword evidence="5 6" id="KW-0012">Acyltransferase</keyword>
<feature type="domain" description="Peripheral subunit-binding (PSBD)" evidence="8">
    <location>
        <begin position="122"/>
        <end position="159"/>
    </location>
</feature>
<dbReference type="InterPro" id="IPR011053">
    <property type="entry name" value="Single_hybrid_motif"/>
</dbReference>
<dbReference type="Gene3D" id="3.30.559.10">
    <property type="entry name" value="Chloramphenicol acetyltransferase-like domain"/>
    <property type="match status" value="1"/>
</dbReference>
<dbReference type="PROSITE" id="PS50968">
    <property type="entry name" value="BIOTINYL_LIPOYL"/>
    <property type="match status" value="1"/>
</dbReference>
<evidence type="ECO:0000256" key="5">
    <source>
        <dbReference type="ARBA" id="ARBA00023315"/>
    </source>
</evidence>
<keyword evidence="3 6" id="KW-0808">Transferase</keyword>
<dbReference type="InterPro" id="IPR001078">
    <property type="entry name" value="2-oxoacid_DH_actylTfrase"/>
</dbReference>
<dbReference type="Pfam" id="PF00364">
    <property type="entry name" value="Biotin_lipoyl"/>
    <property type="match status" value="1"/>
</dbReference>
<evidence type="ECO:0000256" key="6">
    <source>
        <dbReference type="RuleBase" id="RU003423"/>
    </source>
</evidence>
<dbReference type="FunFam" id="3.30.559.10:FF:000007">
    <property type="entry name" value="Dihydrolipoamide acetyltransferase component of pyruvate dehydrogenase complex"/>
    <property type="match status" value="1"/>
</dbReference>
<dbReference type="SUPFAM" id="SSF51230">
    <property type="entry name" value="Single hybrid motif"/>
    <property type="match status" value="1"/>
</dbReference>
<dbReference type="InterPro" id="IPR023213">
    <property type="entry name" value="CAT-like_dom_sf"/>
</dbReference>
<dbReference type="InterPro" id="IPR004167">
    <property type="entry name" value="PSBD"/>
</dbReference>
<evidence type="ECO:0000313" key="9">
    <source>
        <dbReference type="EMBL" id="OCA91799.1"/>
    </source>
</evidence>
<dbReference type="SUPFAM" id="SSF52777">
    <property type="entry name" value="CoA-dependent acyltransferases"/>
    <property type="match status" value="1"/>
</dbReference>
<gene>
    <name evidence="9" type="ORF">A8F95_19735</name>
</gene>
<dbReference type="GO" id="GO:0005737">
    <property type="term" value="C:cytoplasm"/>
    <property type="evidence" value="ECO:0007669"/>
    <property type="project" value="TreeGrafter"/>
</dbReference>
<dbReference type="SUPFAM" id="SSF47005">
    <property type="entry name" value="Peripheral subunit-binding domain of 2-oxo acid dehydrogenase complex"/>
    <property type="match status" value="1"/>
</dbReference>
<protein>
    <recommendedName>
        <fullName evidence="6">Dihydrolipoamide acetyltransferase component of pyruvate dehydrogenase complex</fullName>
        <ecNumber evidence="6">2.3.1.-</ecNumber>
    </recommendedName>
</protein>
<dbReference type="PANTHER" id="PTHR43178:SF5">
    <property type="entry name" value="LIPOAMIDE ACYLTRANSFERASE COMPONENT OF BRANCHED-CHAIN ALPHA-KETO ACID DEHYDROGENASE COMPLEX, MITOCHONDRIAL"/>
    <property type="match status" value="1"/>
</dbReference>
<keyword evidence="4 6" id="KW-0450">Lipoyl</keyword>
<evidence type="ECO:0000259" key="7">
    <source>
        <dbReference type="PROSITE" id="PS50968"/>
    </source>
</evidence>
<dbReference type="InterPro" id="IPR050743">
    <property type="entry name" value="2-oxoacid_DH_E2_comp"/>
</dbReference>
<feature type="domain" description="Lipoyl-binding" evidence="7">
    <location>
        <begin position="1"/>
        <end position="76"/>
    </location>
</feature>
<proteinExistence type="inferred from homology"/>
<evidence type="ECO:0000256" key="3">
    <source>
        <dbReference type="ARBA" id="ARBA00022679"/>
    </source>
</evidence>
<dbReference type="Gene3D" id="2.40.50.100">
    <property type="match status" value="1"/>
</dbReference>
<evidence type="ECO:0000256" key="4">
    <source>
        <dbReference type="ARBA" id="ARBA00022823"/>
    </source>
</evidence>
<dbReference type="InterPro" id="IPR000089">
    <property type="entry name" value="Biotin_lipoyl"/>
</dbReference>
<name>A0A1B9B6W5_9BACI</name>
<dbReference type="CDD" id="cd06849">
    <property type="entry name" value="lipoyl_domain"/>
    <property type="match status" value="1"/>
</dbReference>
<dbReference type="Pfam" id="PF02817">
    <property type="entry name" value="E3_binding"/>
    <property type="match status" value="1"/>
</dbReference>
<comment type="cofactor">
    <cofactor evidence="1 6">
        <name>(R)-lipoate</name>
        <dbReference type="ChEBI" id="CHEBI:83088"/>
    </cofactor>
</comment>
<evidence type="ECO:0000256" key="2">
    <source>
        <dbReference type="ARBA" id="ARBA00007317"/>
    </source>
</evidence>
<dbReference type="EMBL" id="MAYT01000005">
    <property type="protein sequence ID" value="OCA91799.1"/>
    <property type="molecule type" value="Genomic_DNA"/>
</dbReference>
<dbReference type="InterPro" id="IPR036625">
    <property type="entry name" value="E3-bd_dom_sf"/>
</dbReference>
<dbReference type="Pfam" id="PF00198">
    <property type="entry name" value="2-oxoacid_dh"/>
    <property type="match status" value="1"/>
</dbReference>
<organism evidence="9 10">
    <name type="scientific">Pseudobacillus wudalianchiensis</name>
    <dbReference type="NCBI Taxonomy" id="1743143"/>
    <lineage>
        <taxon>Bacteria</taxon>
        <taxon>Bacillati</taxon>
        <taxon>Bacillota</taxon>
        <taxon>Bacilli</taxon>
        <taxon>Bacillales</taxon>
        <taxon>Bacillaceae</taxon>
        <taxon>Pseudobacillus</taxon>
    </lineage>
</organism>
<dbReference type="EC" id="2.3.1.-" evidence="6"/>
<keyword evidence="10" id="KW-1185">Reference proteome</keyword>
<evidence type="ECO:0000259" key="8">
    <source>
        <dbReference type="PROSITE" id="PS51826"/>
    </source>
</evidence>
<dbReference type="Gene3D" id="4.10.320.10">
    <property type="entry name" value="E3-binding domain"/>
    <property type="match status" value="1"/>
</dbReference>
<dbReference type="PANTHER" id="PTHR43178">
    <property type="entry name" value="DIHYDROLIPOAMIDE ACETYLTRANSFERASE COMPONENT OF PYRUVATE DEHYDROGENASE COMPLEX"/>
    <property type="match status" value="1"/>
</dbReference>
<comment type="similarity">
    <text evidence="2 6">Belongs to the 2-oxoacid dehydrogenase family.</text>
</comment>
<dbReference type="GO" id="GO:0016407">
    <property type="term" value="F:acetyltransferase activity"/>
    <property type="evidence" value="ECO:0007669"/>
    <property type="project" value="TreeGrafter"/>
</dbReference>
<dbReference type="GO" id="GO:0031405">
    <property type="term" value="F:lipoic acid binding"/>
    <property type="evidence" value="ECO:0007669"/>
    <property type="project" value="TreeGrafter"/>
</dbReference>